<keyword evidence="6" id="KW-0408">Iron</keyword>
<dbReference type="SUPFAM" id="SSF48264">
    <property type="entry name" value="Cytochrome P450"/>
    <property type="match status" value="1"/>
</dbReference>
<dbReference type="InterPro" id="IPR050196">
    <property type="entry name" value="Cytochrome_P450_Monoox"/>
</dbReference>
<evidence type="ECO:0000256" key="8">
    <source>
        <dbReference type="ARBA" id="ARBA00023136"/>
    </source>
</evidence>
<evidence type="ECO:0000256" key="5">
    <source>
        <dbReference type="ARBA" id="ARBA00022824"/>
    </source>
</evidence>
<gene>
    <name evidence="10" type="primary">CYP4C1_7</name>
    <name evidence="10" type="ORF">CEXT_809741</name>
</gene>
<comment type="caution">
    <text evidence="10">The sequence shown here is derived from an EMBL/GenBank/DDBJ whole genome shotgun (WGS) entry which is preliminary data.</text>
</comment>
<dbReference type="AlphaFoldDB" id="A0AAV4V5D7"/>
<evidence type="ECO:0000256" key="4">
    <source>
        <dbReference type="ARBA" id="ARBA00022617"/>
    </source>
</evidence>
<dbReference type="PANTHER" id="PTHR24291">
    <property type="entry name" value="CYTOCHROME P450 FAMILY 4"/>
    <property type="match status" value="1"/>
</dbReference>
<keyword evidence="7" id="KW-0503">Monooxygenase</keyword>
<keyword evidence="11" id="KW-1185">Reference proteome</keyword>
<dbReference type="Gene3D" id="1.10.630.10">
    <property type="entry name" value="Cytochrome P450"/>
    <property type="match status" value="2"/>
</dbReference>
<keyword evidence="8" id="KW-0472">Membrane</keyword>
<keyword evidence="7" id="KW-0560">Oxidoreductase</keyword>
<comment type="cofactor">
    <cofactor evidence="1">
        <name>heme</name>
        <dbReference type="ChEBI" id="CHEBI:30413"/>
    </cofactor>
</comment>
<protein>
    <submittedName>
        <fullName evidence="10">Cytochrome P450 4C1</fullName>
    </submittedName>
</protein>
<reference evidence="10 11" key="1">
    <citation type="submission" date="2021-06" db="EMBL/GenBank/DDBJ databases">
        <title>Caerostris extrusa draft genome.</title>
        <authorList>
            <person name="Kono N."/>
            <person name="Arakawa K."/>
        </authorList>
    </citation>
    <scope>NUCLEOTIDE SEQUENCE [LARGE SCALE GENOMIC DNA]</scope>
</reference>
<dbReference type="Pfam" id="PF00067">
    <property type="entry name" value="p450"/>
    <property type="match status" value="1"/>
</dbReference>
<accession>A0AAV4V5D7</accession>
<dbReference type="EMBL" id="BPLR01013934">
    <property type="protein sequence ID" value="GIY64879.1"/>
    <property type="molecule type" value="Genomic_DNA"/>
</dbReference>
<keyword evidence="4" id="KW-0479">Metal-binding</keyword>
<dbReference type="GO" id="GO:0020037">
    <property type="term" value="F:heme binding"/>
    <property type="evidence" value="ECO:0007669"/>
    <property type="project" value="InterPro"/>
</dbReference>
<proteinExistence type="inferred from homology"/>
<dbReference type="InterPro" id="IPR036396">
    <property type="entry name" value="Cyt_P450_sf"/>
</dbReference>
<evidence type="ECO:0000313" key="11">
    <source>
        <dbReference type="Proteomes" id="UP001054945"/>
    </source>
</evidence>
<evidence type="ECO:0000256" key="3">
    <source>
        <dbReference type="ARBA" id="ARBA00010617"/>
    </source>
</evidence>
<dbReference type="GO" id="GO:0016705">
    <property type="term" value="F:oxidoreductase activity, acting on paired donors, with incorporation or reduction of molecular oxygen"/>
    <property type="evidence" value="ECO:0007669"/>
    <property type="project" value="InterPro"/>
</dbReference>
<dbReference type="GO" id="GO:0004497">
    <property type="term" value="F:monooxygenase activity"/>
    <property type="evidence" value="ECO:0007669"/>
    <property type="project" value="UniProtKB-KW"/>
</dbReference>
<dbReference type="GO" id="GO:0005789">
    <property type="term" value="C:endoplasmic reticulum membrane"/>
    <property type="evidence" value="ECO:0007669"/>
    <property type="project" value="UniProtKB-SubCell"/>
</dbReference>
<sequence>MYSLQQVIEDRKRRYLNGEKADDSSRYKSLLEVLLKLHIEDKALDEEGVVQEVVTFIIAGHDTVATTIKWALYLIGLHPEVQREDSPRSGQRARRRRRETAFGGRSQRSQVSGLRFEGGYTIPKGASAIVMTYFLHRDEDVFLIRRNLIQKGRWFGEMEVKTMVCYILRTFSLHSLDSRDKNVTCHEHNSPVVSARSHQVSTEMQQQQQVTTSIFLFLSSIDSTAHGWPSHSEELFPTQSLSLRLIFQLVALKIVRYTSSWAEA</sequence>
<keyword evidence="4" id="KW-0349">Heme</keyword>
<dbReference type="Proteomes" id="UP001054945">
    <property type="component" value="Unassembled WGS sequence"/>
</dbReference>
<dbReference type="InterPro" id="IPR001128">
    <property type="entry name" value="Cyt_P450"/>
</dbReference>
<comment type="similarity">
    <text evidence="3">Belongs to the cytochrome P450 family.</text>
</comment>
<evidence type="ECO:0000256" key="9">
    <source>
        <dbReference type="SAM" id="MobiDB-lite"/>
    </source>
</evidence>
<evidence type="ECO:0000256" key="7">
    <source>
        <dbReference type="ARBA" id="ARBA00023033"/>
    </source>
</evidence>
<feature type="region of interest" description="Disordered" evidence="9">
    <location>
        <begin position="83"/>
        <end position="109"/>
    </location>
</feature>
<comment type="subcellular location">
    <subcellularLocation>
        <location evidence="2">Endoplasmic reticulum membrane</location>
    </subcellularLocation>
</comment>
<name>A0AAV4V5D7_CAEEX</name>
<dbReference type="GO" id="GO:0005506">
    <property type="term" value="F:iron ion binding"/>
    <property type="evidence" value="ECO:0007669"/>
    <property type="project" value="InterPro"/>
</dbReference>
<evidence type="ECO:0000256" key="1">
    <source>
        <dbReference type="ARBA" id="ARBA00001971"/>
    </source>
</evidence>
<evidence type="ECO:0000313" key="10">
    <source>
        <dbReference type="EMBL" id="GIY64879.1"/>
    </source>
</evidence>
<dbReference type="PANTHER" id="PTHR24291:SF189">
    <property type="entry name" value="CYTOCHROME P450 4C3-RELATED"/>
    <property type="match status" value="1"/>
</dbReference>
<organism evidence="10 11">
    <name type="scientific">Caerostris extrusa</name>
    <name type="common">Bark spider</name>
    <name type="synonym">Caerostris bankana</name>
    <dbReference type="NCBI Taxonomy" id="172846"/>
    <lineage>
        <taxon>Eukaryota</taxon>
        <taxon>Metazoa</taxon>
        <taxon>Ecdysozoa</taxon>
        <taxon>Arthropoda</taxon>
        <taxon>Chelicerata</taxon>
        <taxon>Arachnida</taxon>
        <taxon>Araneae</taxon>
        <taxon>Araneomorphae</taxon>
        <taxon>Entelegynae</taxon>
        <taxon>Araneoidea</taxon>
        <taxon>Araneidae</taxon>
        <taxon>Caerostris</taxon>
    </lineage>
</organism>
<keyword evidence="5" id="KW-0256">Endoplasmic reticulum</keyword>
<evidence type="ECO:0000256" key="2">
    <source>
        <dbReference type="ARBA" id="ARBA00004586"/>
    </source>
</evidence>
<evidence type="ECO:0000256" key="6">
    <source>
        <dbReference type="ARBA" id="ARBA00023004"/>
    </source>
</evidence>